<evidence type="ECO:0000256" key="6">
    <source>
        <dbReference type="ARBA" id="ARBA00047942"/>
    </source>
</evidence>
<dbReference type="Gene3D" id="3.90.220.10">
    <property type="entry name" value="Adenine-n6-DNA-methyltransferase Taqi, Chain A, domain 2"/>
    <property type="match status" value="1"/>
</dbReference>
<keyword evidence="3" id="KW-0808">Transferase</keyword>
<dbReference type="InterPro" id="IPR029063">
    <property type="entry name" value="SAM-dependent_MTases_sf"/>
</dbReference>
<dbReference type="GO" id="GO:0009007">
    <property type="term" value="F:site-specific DNA-methyltransferase (adenine-specific) activity"/>
    <property type="evidence" value="ECO:0007669"/>
    <property type="project" value="UniProtKB-EC"/>
</dbReference>
<accession>A0A1M6HKM3</accession>
<reference evidence="9 10" key="1">
    <citation type="submission" date="2016-11" db="EMBL/GenBank/DDBJ databases">
        <authorList>
            <person name="Jaros S."/>
            <person name="Januszkiewicz K."/>
            <person name="Wedrychowicz H."/>
        </authorList>
    </citation>
    <scope>NUCLEOTIDE SEQUENCE [LARGE SCALE GENOMIC DNA]</scope>
    <source>
        <strain evidence="9 10">DSM 19022</strain>
    </source>
</reference>
<dbReference type="EMBL" id="FQZS01000021">
    <property type="protein sequence ID" value="SHJ22722.1"/>
    <property type="molecule type" value="Genomic_DNA"/>
</dbReference>
<dbReference type="InterPro" id="IPR003356">
    <property type="entry name" value="DNA_methylase_A-5"/>
</dbReference>
<dbReference type="InterPro" id="IPR023135">
    <property type="entry name" value="N6_DNA_MeTrfase_TaqI_C"/>
</dbReference>
<keyword evidence="10" id="KW-1185">Reference proteome</keyword>
<dbReference type="RefSeq" id="WP_073026828.1">
    <property type="nucleotide sequence ID" value="NZ_FQZS01000021.1"/>
</dbReference>
<organism evidence="9 10">
    <name type="scientific">Lutispora thermophila DSM 19022</name>
    <dbReference type="NCBI Taxonomy" id="1122184"/>
    <lineage>
        <taxon>Bacteria</taxon>
        <taxon>Bacillati</taxon>
        <taxon>Bacillota</taxon>
        <taxon>Clostridia</taxon>
        <taxon>Lutisporales</taxon>
        <taxon>Lutisporaceae</taxon>
        <taxon>Lutispora</taxon>
    </lineage>
</organism>
<dbReference type="Gene3D" id="3.40.50.150">
    <property type="entry name" value="Vaccinia Virus protein VP39"/>
    <property type="match status" value="1"/>
</dbReference>
<dbReference type="STRING" id="1122184.SAMN02745176_02840"/>
<dbReference type="Pfam" id="PF02384">
    <property type="entry name" value="N6_Mtase"/>
    <property type="match status" value="1"/>
</dbReference>
<evidence type="ECO:0000256" key="5">
    <source>
        <dbReference type="ARBA" id="ARBA00023125"/>
    </source>
</evidence>
<sequence length="1097" mass="130186">MGETVRFNKDALIDELKQIHRDMVSVYKELFTYKYENNEDFRNFIEKEYRENGIENDDKEKWNENFCHRTSYTLINKVLFIRICEDKGFMFNPEEDFIMGEPKDPNIGKKLSARGRDRWISLISNYTFGELLKFAFADMKESFKNIALFKEDKYEKLNPTKQELELKFMLDSKEYKKTPIYSYEENVAKIIEKLDTSKFDFNVPAEGNILGDVYEKFMDRETRKAIGQFYTPDFVIEYILNNTVAEADVIENPFVSVLDPACGSGHFLIMAYDILRKKFEESIDKLREKYADVDYVYKNKKMKGKEYWVKDRIHYHILKHCIFGADIDSFAVQLTTINLLLKDLDNFTDELNIMECDSLIKWEEDYDWQDLKQQLEDHNKLYYTINYKDIAGIQRQDILSWDKAEELVRLCEFWSKKYDYVVGNPPYGSKLSDDSLKKYYMNTYSDVHMRTIDVYNYFISRASKELKGKLGIIIPNSLLTQYEYTKCRKYLLDSFAIKTIIYLGENVFEDNSYPTMILIIENLIDLNNEIHLLDVSDCANNYEKKIKIDNIDKLSLKTKQSVFLKLDQYKFLLIREDLINLILKIKSNHKKLDDICKYVAVGIASGNDKAFVVNLNQIEELDKRLLRKVLVGSNINKYSISYADKYVLYINKDTDVANCEKTLKHLEKYKVQLSSRREAKKGIIRWFELHWPRSPEQFETKKILCRQTGDSLIATIDEDNYYNLNSIIDIVLKEDVKMIYSEEYITAILNSNLMNAYYKLIVQENNKLYAEVKPVVLKELPIPLINSNELPIINEKVKKIIELNQKINSIKFNLTTDVVSNYIKALEEIEEIKVEIKETEKYLNDAIYRIYSMEEDEIEIIEKFLCEKPDITYRTNKEKLEKVITVDRFIEEHVVNNKSLEHIADMYEVKYSDLVTLRQKYIKEYATNEPWKFYNFLQLFNAINEHLKKGTIEILTSAKKYMNIMEIRDALKTLYGNFEELMNIMRKDNPTKKSKDIVKEALNKFADTWSSYIKNINADKEPKELVKYYDNNYYGLSEWDDEIHKEYFIDAIKEYTEINPNEKKARDILKLFEGLNIKDKEDYIEIFNSQIKKAFRK</sequence>
<dbReference type="InterPro" id="IPR025931">
    <property type="entry name" value="TaqI_C"/>
</dbReference>
<evidence type="ECO:0000256" key="1">
    <source>
        <dbReference type="ARBA" id="ARBA00011900"/>
    </source>
</evidence>
<dbReference type="SUPFAM" id="SSF53335">
    <property type="entry name" value="S-adenosyl-L-methionine-dependent methyltransferases"/>
    <property type="match status" value="1"/>
</dbReference>
<evidence type="ECO:0000313" key="10">
    <source>
        <dbReference type="Proteomes" id="UP000184442"/>
    </source>
</evidence>
<evidence type="ECO:0000259" key="8">
    <source>
        <dbReference type="Pfam" id="PF12950"/>
    </source>
</evidence>
<dbReference type="Pfam" id="PF12950">
    <property type="entry name" value="TaqI_C"/>
    <property type="match status" value="1"/>
</dbReference>
<keyword evidence="5" id="KW-0238">DNA-binding</keyword>
<dbReference type="GO" id="GO:0032259">
    <property type="term" value="P:methylation"/>
    <property type="evidence" value="ECO:0007669"/>
    <property type="project" value="UniProtKB-KW"/>
</dbReference>
<dbReference type="AlphaFoldDB" id="A0A1M6HKM3"/>
<keyword evidence="4" id="KW-0680">Restriction system</keyword>
<gene>
    <name evidence="9" type="ORF">SAMN02745176_02840</name>
</gene>
<evidence type="ECO:0000313" key="9">
    <source>
        <dbReference type="EMBL" id="SHJ22722.1"/>
    </source>
</evidence>
<evidence type="ECO:0000256" key="2">
    <source>
        <dbReference type="ARBA" id="ARBA00022603"/>
    </source>
</evidence>
<evidence type="ECO:0000256" key="3">
    <source>
        <dbReference type="ARBA" id="ARBA00022679"/>
    </source>
</evidence>
<dbReference type="EC" id="2.1.1.72" evidence="1"/>
<dbReference type="PROSITE" id="PS00092">
    <property type="entry name" value="N6_MTASE"/>
    <property type="match status" value="1"/>
</dbReference>
<proteinExistence type="predicted"/>
<feature type="domain" description="DNA methylase adenine-specific" evidence="7">
    <location>
        <begin position="208"/>
        <end position="553"/>
    </location>
</feature>
<dbReference type="PANTHER" id="PTHR33841">
    <property type="entry name" value="DNA METHYLTRANSFERASE YEEA-RELATED"/>
    <property type="match status" value="1"/>
</dbReference>
<evidence type="ECO:0000256" key="4">
    <source>
        <dbReference type="ARBA" id="ARBA00022747"/>
    </source>
</evidence>
<dbReference type="OrthoDB" id="9815272at2"/>
<dbReference type="GO" id="GO:0009307">
    <property type="term" value="P:DNA restriction-modification system"/>
    <property type="evidence" value="ECO:0007669"/>
    <property type="project" value="UniProtKB-KW"/>
</dbReference>
<feature type="domain" description="TaqI-like C-terminal specificity" evidence="8">
    <location>
        <begin position="628"/>
        <end position="782"/>
    </location>
</feature>
<name>A0A1M6HKM3_9FIRM</name>
<dbReference type="GO" id="GO:0003677">
    <property type="term" value="F:DNA binding"/>
    <property type="evidence" value="ECO:0007669"/>
    <property type="project" value="UniProtKB-KW"/>
</dbReference>
<dbReference type="InterPro" id="IPR002052">
    <property type="entry name" value="DNA_methylase_N6_adenine_CS"/>
</dbReference>
<evidence type="ECO:0000259" key="7">
    <source>
        <dbReference type="Pfam" id="PF02384"/>
    </source>
</evidence>
<dbReference type="PRINTS" id="PR00507">
    <property type="entry name" value="N12N6MTFRASE"/>
</dbReference>
<dbReference type="PANTHER" id="PTHR33841:SF6">
    <property type="entry name" value="TYPE II METHYLTRANSFERASE M.HINDII"/>
    <property type="match status" value="1"/>
</dbReference>
<comment type="catalytic activity">
    <reaction evidence="6">
        <text>a 2'-deoxyadenosine in DNA + S-adenosyl-L-methionine = an N(6)-methyl-2'-deoxyadenosine in DNA + S-adenosyl-L-homocysteine + H(+)</text>
        <dbReference type="Rhea" id="RHEA:15197"/>
        <dbReference type="Rhea" id="RHEA-COMP:12418"/>
        <dbReference type="Rhea" id="RHEA-COMP:12419"/>
        <dbReference type="ChEBI" id="CHEBI:15378"/>
        <dbReference type="ChEBI" id="CHEBI:57856"/>
        <dbReference type="ChEBI" id="CHEBI:59789"/>
        <dbReference type="ChEBI" id="CHEBI:90615"/>
        <dbReference type="ChEBI" id="CHEBI:90616"/>
        <dbReference type="EC" id="2.1.1.72"/>
    </reaction>
</comment>
<dbReference type="Proteomes" id="UP000184442">
    <property type="component" value="Unassembled WGS sequence"/>
</dbReference>
<dbReference type="InterPro" id="IPR050953">
    <property type="entry name" value="N4_N6_ade-DNA_methylase"/>
</dbReference>
<protein>
    <recommendedName>
        <fullName evidence="1">site-specific DNA-methyltransferase (adenine-specific)</fullName>
        <ecNumber evidence="1">2.1.1.72</ecNumber>
    </recommendedName>
</protein>
<keyword evidence="2 9" id="KW-0489">Methyltransferase</keyword>